<comment type="caution">
    <text evidence="2">The sequence shown here is derived from an EMBL/GenBank/DDBJ whole genome shotgun (WGS) entry which is preliminary data.</text>
</comment>
<name>E6QC70_9ZZZZ</name>
<evidence type="ECO:0000256" key="1">
    <source>
        <dbReference type="SAM" id="MobiDB-lite"/>
    </source>
</evidence>
<feature type="region of interest" description="Disordered" evidence="1">
    <location>
        <begin position="52"/>
        <end position="118"/>
    </location>
</feature>
<gene>
    <name evidence="2" type="ORF">CARN5_1746</name>
</gene>
<protein>
    <submittedName>
        <fullName evidence="2">Uncharacterized protein</fullName>
    </submittedName>
</protein>
<evidence type="ECO:0000313" key="2">
    <source>
        <dbReference type="EMBL" id="CBI04796.1"/>
    </source>
</evidence>
<dbReference type="AlphaFoldDB" id="E6QC70"/>
<organism evidence="2">
    <name type="scientific">mine drainage metagenome</name>
    <dbReference type="NCBI Taxonomy" id="410659"/>
    <lineage>
        <taxon>unclassified sequences</taxon>
        <taxon>metagenomes</taxon>
        <taxon>ecological metagenomes</taxon>
    </lineage>
</organism>
<accession>E6QC70</accession>
<dbReference type="EMBL" id="CABP01000084">
    <property type="protein sequence ID" value="CBI04796.1"/>
    <property type="molecule type" value="Genomic_DNA"/>
</dbReference>
<feature type="compositionally biased region" description="Basic and acidic residues" evidence="1">
    <location>
        <begin position="52"/>
        <end position="75"/>
    </location>
</feature>
<sequence>MRKLTISRRKVDQLTSNANALHRQILQRLLSSLPLVSGSFYQVGEQRIAEHHDEYDNQDVDRQGLYHGQSDEQRAHNGRLRFRLPGQGIQGSGDGPAHGERGPQYADGHHQQAGYGGR</sequence>
<reference evidence="2" key="1">
    <citation type="submission" date="2009-10" db="EMBL/GenBank/DDBJ databases">
        <title>Diversity of trophic interactions inside an arsenic-rich microbial ecosystem.</title>
        <authorList>
            <person name="Bertin P.N."/>
            <person name="Heinrich-Salmeron A."/>
            <person name="Pelletier E."/>
            <person name="Goulhen-Chollet F."/>
            <person name="Arsene-Ploetze F."/>
            <person name="Gallien S."/>
            <person name="Calteau A."/>
            <person name="Vallenet D."/>
            <person name="Casiot C."/>
            <person name="Chane-Woon-Ming B."/>
            <person name="Giloteaux L."/>
            <person name="Barakat M."/>
            <person name="Bonnefoy V."/>
            <person name="Bruneel O."/>
            <person name="Chandler M."/>
            <person name="Cleiss J."/>
            <person name="Duran R."/>
            <person name="Elbaz-Poulichet F."/>
            <person name="Fonknechten N."/>
            <person name="Lauga B."/>
            <person name="Mornico D."/>
            <person name="Ortet P."/>
            <person name="Schaeffer C."/>
            <person name="Siguier P."/>
            <person name="Alexander Thil Smith A."/>
            <person name="Van Dorsselaer A."/>
            <person name="Weissenbach J."/>
            <person name="Medigue C."/>
            <person name="Le Paslier D."/>
        </authorList>
    </citation>
    <scope>NUCLEOTIDE SEQUENCE</scope>
</reference>
<proteinExistence type="predicted"/>